<reference evidence="1" key="1">
    <citation type="journal article" date="2023" name="Mol. Biol. Evol.">
        <title>Third-Generation Sequencing Reveals the Adaptive Role of the Epigenome in Three Deep-Sea Polychaetes.</title>
        <authorList>
            <person name="Perez M."/>
            <person name="Aroh O."/>
            <person name="Sun Y."/>
            <person name="Lan Y."/>
            <person name="Juniper S.K."/>
            <person name="Young C.R."/>
            <person name="Angers B."/>
            <person name="Qian P.Y."/>
        </authorList>
    </citation>
    <scope>NUCLEOTIDE SEQUENCE</scope>
    <source>
        <strain evidence="1">R07B-5</strain>
    </source>
</reference>
<name>A0AAD9MZI2_RIDPI</name>
<evidence type="ECO:0000313" key="1">
    <source>
        <dbReference type="EMBL" id="KAK2149471.1"/>
    </source>
</evidence>
<evidence type="ECO:0000313" key="2">
    <source>
        <dbReference type="Proteomes" id="UP001209878"/>
    </source>
</evidence>
<gene>
    <name evidence="1" type="ORF">NP493_2960g00000</name>
</gene>
<dbReference type="AlphaFoldDB" id="A0AAD9MZI2"/>
<dbReference type="Proteomes" id="UP001209878">
    <property type="component" value="Unassembled WGS sequence"/>
</dbReference>
<organism evidence="1 2">
    <name type="scientific">Ridgeia piscesae</name>
    <name type="common">Tubeworm</name>
    <dbReference type="NCBI Taxonomy" id="27915"/>
    <lineage>
        <taxon>Eukaryota</taxon>
        <taxon>Metazoa</taxon>
        <taxon>Spiralia</taxon>
        <taxon>Lophotrochozoa</taxon>
        <taxon>Annelida</taxon>
        <taxon>Polychaeta</taxon>
        <taxon>Sedentaria</taxon>
        <taxon>Canalipalpata</taxon>
        <taxon>Sabellida</taxon>
        <taxon>Siboglinidae</taxon>
        <taxon>Ridgeia</taxon>
    </lineage>
</organism>
<comment type="caution">
    <text evidence="1">The sequence shown here is derived from an EMBL/GenBank/DDBJ whole genome shotgun (WGS) entry which is preliminary data.</text>
</comment>
<sequence length="85" mass="9912">MYYRSCGLNQSHYPGLGRCGCQETYCERYSGWQATVCNGCGSYVYCRYGRSIRNRRCPRNIRHYDLSSPSLCQQVQQLLWPATIK</sequence>
<proteinExistence type="predicted"/>
<protein>
    <submittedName>
        <fullName evidence="1">Uncharacterized protein</fullName>
    </submittedName>
</protein>
<keyword evidence="2" id="KW-1185">Reference proteome</keyword>
<dbReference type="EMBL" id="JAODUO010002966">
    <property type="protein sequence ID" value="KAK2149471.1"/>
    <property type="molecule type" value="Genomic_DNA"/>
</dbReference>
<accession>A0AAD9MZI2</accession>